<proteinExistence type="predicted"/>
<evidence type="ECO:0000313" key="1">
    <source>
        <dbReference type="EMBL" id="QHJ74268.1"/>
    </source>
</evidence>
<gene>
    <name evidence="1" type="ORF">VH12019_00349</name>
</gene>
<evidence type="ECO:0000313" key="2">
    <source>
        <dbReference type="Proteomes" id="UP000464957"/>
    </source>
</evidence>
<dbReference type="EMBL" id="MN794232">
    <property type="protein sequence ID" value="QHJ74268.1"/>
    <property type="molecule type" value="Genomic_DNA"/>
</dbReference>
<accession>A0A6B9SVE6</accession>
<dbReference type="Proteomes" id="UP000464957">
    <property type="component" value="Segment"/>
</dbReference>
<name>A0A6B9SVE6_9CAUD</name>
<protein>
    <submittedName>
        <fullName evidence="1">Uncharacterized protein</fullName>
    </submittedName>
</protein>
<sequence>MHHFVFQNGEPMRVGNPQEFIEKFNKYFLPELQKRLDDDPKTRGGRIVYAGPSKTDTIQGIDVQIMDKDGIVSTFYVNVFTQTFSPVFYQ</sequence>
<reference evidence="1 2" key="1">
    <citation type="submission" date="2019-12" db="EMBL/GenBank/DDBJ databases">
        <authorList>
            <person name="Harris M."/>
            <person name="Ho T.C."/>
            <person name="Fruchtman H."/>
            <person name="Garin M."/>
            <person name="Kubatin V."/>
            <person name="Lu T."/>
            <person name="Xue L."/>
            <person name="Marr M.T."/>
        </authorList>
    </citation>
    <scope>NUCLEOTIDE SEQUENCE [LARGE SCALE GENOMIC DNA]</scope>
</reference>
<organism evidence="1 2">
    <name type="scientific">Vibrio phage VH1_2019</name>
    <dbReference type="NCBI Taxonomy" id="2686307"/>
    <lineage>
        <taxon>Viruses</taxon>
        <taxon>Duplodnaviria</taxon>
        <taxon>Heunggongvirae</taxon>
        <taxon>Uroviricota</taxon>
        <taxon>Caudoviricetes</taxon>
        <taxon>Pantevenvirales</taxon>
        <taxon>Straboviridae</taxon>
        <taxon>Schizotequatrovirus</taxon>
        <taxon>Schizotequatrovirus KVP40</taxon>
    </lineage>
</organism>